<feature type="transmembrane region" description="Helical" evidence="1">
    <location>
        <begin position="166"/>
        <end position="189"/>
    </location>
</feature>
<keyword evidence="3" id="KW-1185">Reference proteome</keyword>
<keyword evidence="1" id="KW-0812">Transmembrane</keyword>
<feature type="transmembrane region" description="Helical" evidence="1">
    <location>
        <begin position="71"/>
        <end position="91"/>
    </location>
</feature>
<evidence type="ECO:0000313" key="2">
    <source>
        <dbReference type="EMBL" id="RDV03286.1"/>
    </source>
</evidence>
<dbReference type="OrthoDB" id="9809543at2"/>
<feature type="transmembrane region" description="Helical" evidence="1">
    <location>
        <begin position="226"/>
        <end position="250"/>
    </location>
</feature>
<feature type="transmembrane region" description="Helical" evidence="1">
    <location>
        <begin position="201"/>
        <end position="220"/>
    </location>
</feature>
<dbReference type="Proteomes" id="UP000263993">
    <property type="component" value="Unassembled WGS sequence"/>
</dbReference>
<keyword evidence="1" id="KW-1133">Transmembrane helix</keyword>
<organism evidence="2 3">
    <name type="scientific">Undibacter mobilis</name>
    <dbReference type="NCBI Taxonomy" id="2292256"/>
    <lineage>
        <taxon>Bacteria</taxon>
        <taxon>Pseudomonadati</taxon>
        <taxon>Pseudomonadota</taxon>
        <taxon>Alphaproteobacteria</taxon>
        <taxon>Hyphomicrobiales</taxon>
        <taxon>Nitrobacteraceae</taxon>
        <taxon>Undibacter</taxon>
    </lineage>
</organism>
<dbReference type="EMBL" id="QRGO01000001">
    <property type="protein sequence ID" value="RDV03286.1"/>
    <property type="molecule type" value="Genomic_DNA"/>
</dbReference>
<feature type="transmembrane region" description="Helical" evidence="1">
    <location>
        <begin position="38"/>
        <end position="59"/>
    </location>
</feature>
<gene>
    <name evidence="2" type="ORF">DXH78_00995</name>
</gene>
<dbReference type="RefSeq" id="WP_115515312.1">
    <property type="nucleotide sequence ID" value="NZ_QRGO01000001.1"/>
</dbReference>
<dbReference type="AlphaFoldDB" id="A0A371B6R3"/>
<keyword evidence="1" id="KW-0472">Membrane</keyword>
<name>A0A371B6R3_9BRAD</name>
<proteinExistence type="predicted"/>
<dbReference type="Pfam" id="PF09955">
    <property type="entry name" value="DUF2189"/>
    <property type="match status" value="1"/>
</dbReference>
<protein>
    <submittedName>
        <fullName evidence="2">DUF2189 domain-containing protein</fullName>
    </submittedName>
</protein>
<feature type="transmembrane region" description="Helical" evidence="1">
    <location>
        <begin position="117"/>
        <end position="143"/>
    </location>
</feature>
<dbReference type="InterPro" id="IPR018692">
    <property type="entry name" value="DUF2189"/>
</dbReference>
<evidence type="ECO:0000256" key="1">
    <source>
        <dbReference type="SAM" id="Phobius"/>
    </source>
</evidence>
<comment type="caution">
    <text evidence="2">The sequence shown here is derived from an EMBL/GenBank/DDBJ whole genome shotgun (WGS) entry which is preliminary data.</text>
</comment>
<evidence type="ECO:0000313" key="3">
    <source>
        <dbReference type="Proteomes" id="UP000263993"/>
    </source>
</evidence>
<reference evidence="3" key="1">
    <citation type="submission" date="2018-08" db="EMBL/GenBank/DDBJ databases">
        <authorList>
            <person name="Kim S.-J."/>
            <person name="Jung G.-Y."/>
        </authorList>
    </citation>
    <scope>NUCLEOTIDE SEQUENCE [LARGE SCALE GENOMIC DNA]</scope>
    <source>
        <strain evidence="3">GY_H</strain>
    </source>
</reference>
<sequence>MAHSHLIAGVAGSAAAPTIRKIGLADLKDALSRGADDFLAMPTHAIFLCVIYPLIGLIAARLAFGYSVLPLLYPLATGFALVGPLAAIGLYELSRRREQGLDVSAGHAFDVLRSSSIGAIVALGLLLVVIFAVWMAVANAIYIGNFGYKPPASAAAFIHDVLTTEAGWTLIVVGNAAGFVFAAVALTLSAVSFPMLLDRDIGAAGALLTSIRAVAANPLIMAVWGLIVAALLLIGSLPFFIGLTVVLPILGHATWHLYRKLVVADGTPAPTYRSAERIRRPAADFPAALFPWRK</sequence>
<accession>A0A371B6R3</accession>